<dbReference type="Proteomes" id="UP000015525">
    <property type="component" value="Unassembled WGS sequence"/>
</dbReference>
<evidence type="ECO:0000313" key="1">
    <source>
        <dbReference type="EMBL" id="EQB02602.1"/>
    </source>
</evidence>
<accession>T0GPH1</accession>
<evidence type="ECO:0000313" key="2">
    <source>
        <dbReference type="Proteomes" id="UP000015525"/>
    </source>
</evidence>
<dbReference type="PATRIC" id="fig|1329909.3.peg.3185"/>
<name>T0GPH1_9SPHN</name>
<reference evidence="1 2" key="1">
    <citation type="journal article" date="2013" name="Genome Announc.">
        <title>Draft Genome Sequence of Sphingobium quisquiliarum Strain P25T, a Novel Hexachlorocyclohexane (HCH)-Degrading Bacterium Isolated from an HCH Dumpsite.</title>
        <authorList>
            <person name="Kumar Singh A."/>
            <person name="Sangwan N."/>
            <person name="Sharma A."/>
            <person name="Gupta V."/>
            <person name="Khurana J.P."/>
            <person name="Lal R."/>
        </authorList>
    </citation>
    <scope>NUCLEOTIDE SEQUENCE [LARGE SCALE GENOMIC DNA]</scope>
    <source>
        <strain evidence="1 2">P25</strain>
    </source>
</reference>
<keyword evidence="2" id="KW-1185">Reference proteome</keyword>
<dbReference type="EMBL" id="ATHO01000145">
    <property type="protein sequence ID" value="EQB02602.1"/>
    <property type="molecule type" value="Genomic_DNA"/>
</dbReference>
<dbReference type="AlphaFoldDB" id="T0GPH1"/>
<protein>
    <submittedName>
        <fullName evidence="1">Uncharacterized protein</fullName>
    </submittedName>
</protein>
<comment type="caution">
    <text evidence="1">The sequence shown here is derived from an EMBL/GenBank/DDBJ whole genome shotgun (WGS) entry which is preliminary data.</text>
</comment>
<organism evidence="1 2">
    <name type="scientific">Sphingobium quisquiliarum P25</name>
    <dbReference type="NCBI Taxonomy" id="1329909"/>
    <lineage>
        <taxon>Bacteria</taxon>
        <taxon>Pseudomonadati</taxon>
        <taxon>Pseudomonadota</taxon>
        <taxon>Alphaproteobacteria</taxon>
        <taxon>Sphingomonadales</taxon>
        <taxon>Sphingomonadaceae</taxon>
        <taxon>Sphingobium</taxon>
    </lineage>
</organism>
<gene>
    <name evidence="1" type="ORF">L288_16535</name>
</gene>
<proteinExistence type="predicted"/>
<sequence length="372" mass="42082">MARCALSRIFEEIMMLDDARKQYLSDILRPASPPREIDKPFTEEQKRLLLDVVHDKGPWKLILAQHFPNAESLLATFAGGFPDDFKPTLDMFLTPTFRGFLANYSAVLYPELHDVFYNEAFLNHAKSYWNAEYAKPQMMLFNINGPCANTDPGHLDTPSFRGVRYENSPTWLCSVMGRSGLFKDYLIKMAQVITWFSHDPASGFTYWPNGPLAKPARVQAPIYNRAVVVQNEMLVHRGEANGPVERRRPAGLAFDSVFTGEQGDSDGWVVKTGDQVIERYHTDDLRFLVHWSAEVFSDFAELKKNMEGTDDLTHEQAIDMLIKDVRSRGIQIETPTDPLNDPVFIRALNAAYNFGGPAEYPAEAPVDQLLAA</sequence>